<protein>
    <submittedName>
        <fullName evidence="1">Uncharacterized protein</fullName>
    </submittedName>
</protein>
<sequence length="70" mass="7888">MKKVILGVGIGIGIIYLARKMYNDGQLDCCCDEIDKFLSKSKRNLRIAADAAKHEAEYIKERVEDTIGKK</sequence>
<name>A0A2V3PSL7_9BACT</name>
<evidence type="ECO:0000313" key="2">
    <source>
        <dbReference type="Proteomes" id="UP000247973"/>
    </source>
</evidence>
<reference evidence="1 2" key="1">
    <citation type="submission" date="2018-03" db="EMBL/GenBank/DDBJ databases">
        <title>Genomic Encyclopedia of Archaeal and Bacterial Type Strains, Phase II (KMG-II): from individual species to whole genera.</title>
        <authorList>
            <person name="Goeker M."/>
        </authorList>
    </citation>
    <scope>NUCLEOTIDE SEQUENCE [LARGE SCALE GENOMIC DNA]</scope>
    <source>
        <strain evidence="1 2">DSM 100214</strain>
    </source>
</reference>
<organism evidence="1 2">
    <name type="scientific">Dysgonomonas alginatilytica</name>
    <dbReference type="NCBI Taxonomy" id="1605892"/>
    <lineage>
        <taxon>Bacteria</taxon>
        <taxon>Pseudomonadati</taxon>
        <taxon>Bacteroidota</taxon>
        <taxon>Bacteroidia</taxon>
        <taxon>Bacteroidales</taxon>
        <taxon>Dysgonomonadaceae</taxon>
        <taxon>Dysgonomonas</taxon>
    </lineage>
</organism>
<dbReference type="RefSeq" id="WP_110309742.1">
    <property type="nucleotide sequence ID" value="NZ_QICL01000004.1"/>
</dbReference>
<evidence type="ECO:0000313" key="1">
    <source>
        <dbReference type="EMBL" id="PXV66779.1"/>
    </source>
</evidence>
<dbReference type="OrthoDB" id="997651at2"/>
<proteinExistence type="predicted"/>
<dbReference type="EMBL" id="QICL01000004">
    <property type="protein sequence ID" value="PXV66779.1"/>
    <property type="molecule type" value="Genomic_DNA"/>
</dbReference>
<keyword evidence="2" id="KW-1185">Reference proteome</keyword>
<comment type="caution">
    <text evidence="1">The sequence shown here is derived from an EMBL/GenBank/DDBJ whole genome shotgun (WGS) entry which is preliminary data.</text>
</comment>
<dbReference type="Proteomes" id="UP000247973">
    <property type="component" value="Unassembled WGS sequence"/>
</dbReference>
<dbReference type="AlphaFoldDB" id="A0A2V3PSL7"/>
<accession>A0A2V3PSL7</accession>
<gene>
    <name evidence="1" type="ORF">CLV62_10439</name>
</gene>